<organism evidence="4 5">
    <name type="scientific">Lacticaseibacillus camelliae DSM 22697 = JCM 13995</name>
    <dbReference type="NCBI Taxonomy" id="1423730"/>
    <lineage>
        <taxon>Bacteria</taxon>
        <taxon>Bacillati</taxon>
        <taxon>Bacillota</taxon>
        <taxon>Bacilli</taxon>
        <taxon>Lactobacillales</taxon>
        <taxon>Lactobacillaceae</taxon>
        <taxon>Lacticaseibacillus</taxon>
    </lineage>
</organism>
<evidence type="ECO:0000256" key="1">
    <source>
        <dbReference type="ARBA" id="ARBA00022517"/>
    </source>
</evidence>
<dbReference type="Gene3D" id="3.40.50.300">
    <property type="entry name" value="P-loop containing nucleotide triphosphate hydrolases"/>
    <property type="match status" value="1"/>
</dbReference>
<evidence type="ECO:0000256" key="2">
    <source>
        <dbReference type="HAMAP-Rule" id="MF_01820"/>
    </source>
</evidence>
<comment type="similarity">
    <text evidence="2">Belongs to the TRAFAC class YlqF/YawG GTPase family. RsgA subfamily.</text>
</comment>
<dbReference type="NCBIfam" id="TIGR00157">
    <property type="entry name" value="ribosome small subunit-dependent GTPase A"/>
    <property type="match status" value="1"/>
</dbReference>
<comment type="caution">
    <text evidence="4">The sequence shown here is derived from an EMBL/GenBank/DDBJ whole genome shotgun (WGS) entry which is preliminary data.</text>
</comment>
<gene>
    <name evidence="2" type="primary">rsgA</name>
    <name evidence="4" type="ORF">FC75_GL002391</name>
</gene>
<evidence type="ECO:0000313" key="5">
    <source>
        <dbReference type="Proteomes" id="UP000050865"/>
    </source>
</evidence>
<dbReference type="GO" id="GO:0003924">
    <property type="term" value="F:GTPase activity"/>
    <property type="evidence" value="ECO:0007669"/>
    <property type="project" value="UniProtKB-UniRule"/>
</dbReference>
<keyword evidence="2" id="KW-0378">Hydrolase</keyword>
<dbReference type="GO" id="GO:0005737">
    <property type="term" value="C:cytoplasm"/>
    <property type="evidence" value="ECO:0007669"/>
    <property type="project" value="UniProtKB-SubCell"/>
</dbReference>
<proteinExistence type="inferred from homology"/>
<comment type="function">
    <text evidence="2">One of several proteins that assist in the late maturation steps of the functional core of the 30S ribosomal subunit. Helps release RbfA from mature subunits. May play a role in the assembly of ribosomal proteins into the subunit. Circularly permuted GTPase that catalyzes slow GTP hydrolysis, GTPase activity is stimulated by the 30S ribosomal subunit.</text>
</comment>
<dbReference type="InterPro" id="IPR004881">
    <property type="entry name" value="Ribosome_biogen_GTPase_RsgA"/>
</dbReference>
<evidence type="ECO:0000313" key="4">
    <source>
        <dbReference type="EMBL" id="KRN21226.1"/>
    </source>
</evidence>
<dbReference type="InterPro" id="IPR027417">
    <property type="entry name" value="P-loop_NTPase"/>
</dbReference>
<dbReference type="GO" id="GO:0005525">
    <property type="term" value="F:GTP binding"/>
    <property type="evidence" value="ECO:0007669"/>
    <property type="project" value="UniProtKB-UniRule"/>
</dbReference>
<sequence>MLACFFVPRFFGGFHLIKTDSTVLRGQVSFQAQDRFDLLVDGETLPATLSGNFRRTLKQQHTQLVVGDWVSGTLQAGSMRITAMQPRTSLLTRSTSSRFRESGGQAIAANLTTVVIVTSANHDFNLERLRRYHAIATVSRAQPAFLITKTDLISDAALAKLNDQLTATFPGTSVYTLGADQEPAVKLAELLQPDACLALIGSSGVGKSTLVGKLTGEALFTKTIRQDDAHGRHATTNRRLFVLRTGTRLIDTPGMRAVGVAAASAGFAAQFAPLEALAANCKFRNCRHVSEPGCAVKAAVQAGTLPEATYQAYLKYQAKAAR</sequence>
<dbReference type="SUPFAM" id="SSF52540">
    <property type="entry name" value="P-loop containing nucleoside triphosphate hydrolases"/>
    <property type="match status" value="1"/>
</dbReference>
<protein>
    <recommendedName>
        <fullName evidence="2">Small ribosomal subunit biogenesis GTPase RsgA</fullName>
        <ecNumber evidence="2">3.6.1.-</ecNumber>
    </recommendedName>
</protein>
<dbReference type="AlphaFoldDB" id="A0A0R2F7E5"/>
<dbReference type="PANTHER" id="PTHR32120:SF10">
    <property type="entry name" value="SMALL RIBOSOMAL SUBUNIT BIOGENESIS GTPASE RSGA"/>
    <property type="match status" value="1"/>
</dbReference>
<accession>A0A0R2F7E5</accession>
<keyword evidence="2" id="KW-0479">Metal-binding</keyword>
<dbReference type="PROSITE" id="PS50936">
    <property type="entry name" value="ENGC_GTPASE"/>
    <property type="match status" value="1"/>
</dbReference>
<keyword evidence="2" id="KW-0699">rRNA-binding</keyword>
<dbReference type="GO" id="GO:0046872">
    <property type="term" value="F:metal ion binding"/>
    <property type="evidence" value="ECO:0007669"/>
    <property type="project" value="UniProtKB-KW"/>
</dbReference>
<reference evidence="4 5" key="1">
    <citation type="journal article" date="2015" name="Genome Announc.">
        <title>Expanding the biotechnology potential of lactobacilli through comparative genomics of 213 strains and associated genera.</title>
        <authorList>
            <person name="Sun Z."/>
            <person name="Harris H.M."/>
            <person name="McCann A."/>
            <person name="Guo C."/>
            <person name="Argimon S."/>
            <person name="Zhang W."/>
            <person name="Yang X."/>
            <person name="Jeffery I.B."/>
            <person name="Cooney J.C."/>
            <person name="Kagawa T.F."/>
            <person name="Liu W."/>
            <person name="Song Y."/>
            <person name="Salvetti E."/>
            <person name="Wrobel A."/>
            <person name="Rasinkangas P."/>
            <person name="Parkhill J."/>
            <person name="Rea M.C."/>
            <person name="O'Sullivan O."/>
            <person name="Ritari J."/>
            <person name="Douillard F.P."/>
            <person name="Paul Ross R."/>
            <person name="Yang R."/>
            <person name="Briner A.E."/>
            <person name="Felis G.E."/>
            <person name="de Vos W.M."/>
            <person name="Barrangou R."/>
            <person name="Klaenhammer T.R."/>
            <person name="Caufield P.W."/>
            <person name="Cui Y."/>
            <person name="Zhang H."/>
            <person name="O'Toole P.W."/>
        </authorList>
    </citation>
    <scope>NUCLEOTIDE SEQUENCE [LARGE SCALE GENOMIC DNA]</scope>
    <source>
        <strain evidence="4 5">DSM 22697</strain>
    </source>
</reference>
<dbReference type="PANTHER" id="PTHR32120">
    <property type="entry name" value="SMALL RIBOSOMAL SUBUNIT BIOGENESIS GTPASE RSGA"/>
    <property type="match status" value="1"/>
</dbReference>
<dbReference type="Pfam" id="PF03193">
    <property type="entry name" value="RsgA_GTPase"/>
    <property type="match status" value="1"/>
</dbReference>
<dbReference type="InterPro" id="IPR010914">
    <property type="entry name" value="RsgA_GTPase_dom"/>
</dbReference>
<dbReference type="HAMAP" id="MF_01820">
    <property type="entry name" value="GTPase_RsgA"/>
    <property type="match status" value="1"/>
</dbReference>
<feature type="binding site" evidence="2">
    <location>
        <position position="294"/>
    </location>
    <ligand>
        <name>Zn(2+)</name>
        <dbReference type="ChEBI" id="CHEBI:29105"/>
    </ligand>
</feature>
<comment type="subunit">
    <text evidence="2">Monomer. Associates with 30S ribosomal subunit, binds 16S rRNA.</text>
</comment>
<name>A0A0R2F7E5_9LACO</name>
<keyword evidence="1 2" id="KW-0690">Ribosome biogenesis</keyword>
<feature type="binding site" evidence="2">
    <location>
        <position position="281"/>
    </location>
    <ligand>
        <name>Zn(2+)</name>
        <dbReference type="ChEBI" id="CHEBI:29105"/>
    </ligand>
</feature>
<feature type="binding site" evidence="2">
    <location>
        <begin position="148"/>
        <end position="151"/>
    </location>
    <ligand>
        <name>GTP</name>
        <dbReference type="ChEBI" id="CHEBI:37565"/>
    </ligand>
</feature>
<dbReference type="EC" id="3.6.1.-" evidence="2"/>
<dbReference type="GO" id="GO:0042274">
    <property type="term" value="P:ribosomal small subunit biogenesis"/>
    <property type="evidence" value="ECO:0007669"/>
    <property type="project" value="UniProtKB-UniRule"/>
</dbReference>
<dbReference type="STRING" id="1423730.FC75_GL002391"/>
<feature type="binding site" evidence="2">
    <location>
        <begin position="201"/>
        <end position="209"/>
    </location>
    <ligand>
        <name>GTP</name>
        <dbReference type="ChEBI" id="CHEBI:37565"/>
    </ligand>
</feature>
<keyword evidence="2" id="KW-0547">Nucleotide-binding</keyword>
<dbReference type="GO" id="GO:0019843">
    <property type="term" value="F:rRNA binding"/>
    <property type="evidence" value="ECO:0007669"/>
    <property type="project" value="UniProtKB-KW"/>
</dbReference>
<comment type="cofactor">
    <cofactor evidence="2">
        <name>Zn(2+)</name>
        <dbReference type="ChEBI" id="CHEBI:29105"/>
    </cofactor>
    <text evidence="2">Binds 1 zinc ion per subunit.</text>
</comment>
<comment type="subcellular location">
    <subcellularLocation>
        <location evidence="2">Cytoplasm</location>
    </subcellularLocation>
</comment>
<keyword evidence="2" id="KW-0963">Cytoplasm</keyword>
<dbReference type="CDD" id="cd01854">
    <property type="entry name" value="YjeQ_EngC"/>
    <property type="match status" value="1"/>
</dbReference>
<keyword evidence="2" id="KW-0694">RNA-binding</keyword>
<dbReference type="EMBL" id="AYZJ01000059">
    <property type="protein sequence ID" value="KRN21226.1"/>
    <property type="molecule type" value="Genomic_DNA"/>
</dbReference>
<feature type="binding site" evidence="2">
    <location>
        <position position="288"/>
    </location>
    <ligand>
        <name>Zn(2+)</name>
        <dbReference type="ChEBI" id="CHEBI:29105"/>
    </ligand>
</feature>
<keyword evidence="5" id="KW-1185">Reference proteome</keyword>
<evidence type="ECO:0000259" key="3">
    <source>
        <dbReference type="PROSITE" id="PS50936"/>
    </source>
</evidence>
<dbReference type="PATRIC" id="fig|1423730.4.peg.2486"/>
<dbReference type="Gene3D" id="1.10.40.50">
    <property type="entry name" value="Probable gtpase engc, domain 3"/>
    <property type="match status" value="1"/>
</dbReference>
<keyword evidence="2" id="KW-0862">Zinc</keyword>
<feature type="domain" description="EngC GTPase" evidence="3">
    <location>
        <begin position="109"/>
        <end position="256"/>
    </location>
</feature>
<dbReference type="Proteomes" id="UP000050865">
    <property type="component" value="Unassembled WGS sequence"/>
</dbReference>
<feature type="binding site" evidence="2">
    <location>
        <position position="286"/>
    </location>
    <ligand>
        <name>Zn(2+)</name>
        <dbReference type="ChEBI" id="CHEBI:29105"/>
    </ligand>
</feature>
<keyword evidence="2" id="KW-0342">GTP-binding</keyword>